<feature type="chain" id="PRO_5008580550" evidence="1">
    <location>
        <begin position="22"/>
        <end position="207"/>
    </location>
</feature>
<protein>
    <submittedName>
        <fullName evidence="2">Uncharacterized protein</fullName>
    </submittedName>
</protein>
<name>A0A1B6CPC7_9HEMI</name>
<accession>A0A1B6CPC7</accession>
<evidence type="ECO:0000256" key="1">
    <source>
        <dbReference type="SAM" id="SignalP"/>
    </source>
</evidence>
<proteinExistence type="predicted"/>
<dbReference type="EMBL" id="GEDC01021989">
    <property type="protein sequence ID" value="JAS15309.1"/>
    <property type="molecule type" value="Transcribed_RNA"/>
</dbReference>
<reference evidence="2" key="1">
    <citation type="submission" date="2015-12" db="EMBL/GenBank/DDBJ databases">
        <title>De novo transcriptome assembly of four potential Pierce s Disease insect vectors from Arizona vineyards.</title>
        <authorList>
            <person name="Tassone E.E."/>
        </authorList>
    </citation>
    <scope>NUCLEOTIDE SEQUENCE</scope>
</reference>
<dbReference type="AlphaFoldDB" id="A0A1B6CPC7"/>
<feature type="signal peptide" evidence="1">
    <location>
        <begin position="1"/>
        <end position="21"/>
    </location>
</feature>
<gene>
    <name evidence="2" type="ORF">g.348</name>
</gene>
<organism evidence="2">
    <name type="scientific">Clastoptera arizonana</name>
    <name type="common">Arizona spittle bug</name>
    <dbReference type="NCBI Taxonomy" id="38151"/>
    <lineage>
        <taxon>Eukaryota</taxon>
        <taxon>Metazoa</taxon>
        <taxon>Ecdysozoa</taxon>
        <taxon>Arthropoda</taxon>
        <taxon>Hexapoda</taxon>
        <taxon>Insecta</taxon>
        <taxon>Pterygota</taxon>
        <taxon>Neoptera</taxon>
        <taxon>Paraneoptera</taxon>
        <taxon>Hemiptera</taxon>
        <taxon>Auchenorrhyncha</taxon>
        <taxon>Cercopoidea</taxon>
        <taxon>Clastopteridae</taxon>
        <taxon>Clastoptera</taxon>
    </lineage>
</organism>
<sequence>MSVRFMFLWACALSYTYKTHTSTATQVIKNEPTEQIATEEGTKYQLMEEKYCDLISYNMFLQGTINQILMENRTIPIVERSRMIINFIELEISNLQMYQDIFKARGFKENDKVCKMVNCVMDVILSNVADGFKKLFISKKLNKTKALLKEIKYVRKYLREHCNSIFVHKRPYGFPDEDVSEEKSVVSKSKKRDFTTSEENIVRNFMA</sequence>
<evidence type="ECO:0000313" key="2">
    <source>
        <dbReference type="EMBL" id="JAS15309.1"/>
    </source>
</evidence>
<keyword evidence="1" id="KW-0732">Signal</keyword>